<dbReference type="InterPro" id="IPR025263">
    <property type="entry name" value="YhdP_central"/>
</dbReference>
<dbReference type="AlphaFoldDB" id="A0A0S4KV02"/>
<dbReference type="InterPro" id="IPR008023">
    <property type="entry name" value="DUF748"/>
</dbReference>
<evidence type="ECO:0000256" key="1">
    <source>
        <dbReference type="SAM" id="MobiDB-lite"/>
    </source>
</evidence>
<dbReference type="RefSeq" id="WP_062485247.1">
    <property type="nucleotide sequence ID" value="NZ_LN885086.1"/>
</dbReference>
<accession>A0A0S4KV02</accession>
<dbReference type="GO" id="GO:0090313">
    <property type="term" value="P:regulation of protein targeting to membrane"/>
    <property type="evidence" value="ECO:0007669"/>
    <property type="project" value="TreeGrafter"/>
</dbReference>
<protein>
    <recommendedName>
        <fullName evidence="2">YhdP central domain-containing protein</fullName>
    </recommendedName>
</protein>
<evidence type="ECO:0000313" key="4">
    <source>
        <dbReference type="Proteomes" id="UP000066284"/>
    </source>
</evidence>
<feature type="compositionally biased region" description="Basic and acidic residues" evidence="1">
    <location>
        <begin position="1114"/>
        <end position="1123"/>
    </location>
</feature>
<dbReference type="InterPro" id="IPR052894">
    <property type="entry name" value="AsmA-related"/>
</dbReference>
<name>A0A0S4KV02_9BACT</name>
<dbReference type="Pfam" id="PF13116">
    <property type="entry name" value="YhdP"/>
    <property type="match status" value="1"/>
</dbReference>
<dbReference type="OrthoDB" id="9758737at2"/>
<feature type="region of interest" description="Disordered" evidence="1">
    <location>
        <begin position="1101"/>
        <end position="1123"/>
    </location>
</feature>
<dbReference type="Pfam" id="PF05359">
    <property type="entry name" value="DUF748"/>
    <property type="match status" value="1"/>
</dbReference>
<feature type="domain" description="YhdP central" evidence="2">
    <location>
        <begin position="926"/>
        <end position="1066"/>
    </location>
</feature>
<evidence type="ECO:0000259" key="2">
    <source>
        <dbReference type="Pfam" id="PF13116"/>
    </source>
</evidence>
<dbReference type="EMBL" id="LN885086">
    <property type="protein sequence ID" value="CUQ67133.1"/>
    <property type="molecule type" value="Genomic_DNA"/>
</dbReference>
<organism evidence="3 4">
    <name type="scientific">Candidatus Nitrospira inopinata</name>
    <dbReference type="NCBI Taxonomy" id="1715989"/>
    <lineage>
        <taxon>Bacteria</taxon>
        <taxon>Pseudomonadati</taxon>
        <taxon>Nitrospirota</taxon>
        <taxon>Nitrospiria</taxon>
        <taxon>Nitrospirales</taxon>
        <taxon>Nitrospiraceae</taxon>
        <taxon>Nitrospira</taxon>
    </lineage>
</organism>
<reference evidence="4" key="1">
    <citation type="submission" date="2015-09" db="EMBL/GenBank/DDBJ databases">
        <authorList>
            <person name="Daims H."/>
        </authorList>
    </citation>
    <scope>NUCLEOTIDE SEQUENCE [LARGE SCALE GENOMIC DNA]</scope>
</reference>
<keyword evidence="4" id="KW-1185">Reference proteome</keyword>
<gene>
    <name evidence="3" type="ORF">NITINOP_2161</name>
</gene>
<dbReference type="Proteomes" id="UP000066284">
    <property type="component" value="Chromosome 1"/>
</dbReference>
<dbReference type="KEGG" id="nio:NITINOP_2161"/>
<feature type="compositionally biased region" description="Low complexity" evidence="1">
    <location>
        <begin position="1104"/>
        <end position="1113"/>
    </location>
</feature>
<proteinExistence type="predicted"/>
<dbReference type="PANTHER" id="PTHR30441:SF4">
    <property type="entry name" value="PROTEIN ASMA"/>
    <property type="match status" value="1"/>
</dbReference>
<evidence type="ECO:0000313" key="3">
    <source>
        <dbReference type="EMBL" id="CUQ67133.1"/>
    </source>
</evidence>
<dbReference type="PANTHER" id="PTHR30441">
    <property type="entry name" value="DUF748 DOMAIN-CONTAINING PROTEIN"/>
    <property type="match status" value="1"/>
</dbReference>
<sequence length="1123" mass="119545">MFSLRVAVLIVLVLCVSILAFLTFSKHLTGEDYLKGFVLEQIEANLGRKIHVEDVTFALFPRARVELAGVTVHDPGSDQVLLTAKRVDLVVRMFPLLRKQIVGKRLLIEEPVLTLRRDEAGRWNVADGFTEQAEVDRRTMEAMLRMFSVQEASLANGTVTVIDAARSDGVRSIKVERVGATLLVHPEQRAAEVRLSIAQSEERGGAAVSLNGSIRLSETRVPLADAGETTPIAPFQFDGRLDAAAIGIRDIADFLGPRPVPEQLQGTVALRGAVQVMPGVVGYDVLLSEMSVLLNDTTLTGKANVSGLMTAQPAFSVTFSSSPVSLSQLMQTVPSAWIDPRLPAVLQERRVDGRVQVMNATLTGTATEGMRPSIAGEFHVQDAQGMIGQDRVLAKNVVCRVFVEPGRVRASDITGLYGAMELADGKAMLSFLEAGPWLELEVVGRTSASHLLDVLETTVKAESLTRVLADVRDAEGVVEPTFRLAGSPVQPDGVRLTGGEILVRAVSFAHPALPERLTGVQGRFALAGGAVRLEQISGHLGETLIEVQGTVTGGESSLLQDFSIRASGPAADMPRAVGWRASPGSMEGRLVATATLTGAASAPHLRGVVVFDQSKVAVPGLGEKPIGAPATIEFEGDVTKSGDLSVSRLELIVPPVQVPAKGRMVFGDPFSVDMSLTTGTVSLSRLPEWISKGGLEAGSAEIALDVKGKGTDWSAWRVTGWVALTNGLATVGGVGGDGRLQDLYARVKLVRNGAEIKRLSFTLLDSDVAIEAAVKNWASKPVIVGKIESNRMDLGLLVPKGDRSVVREFLENLAATSQVTMSASIARGHYERVRVTALSARVNIQDGVVDVDRISGASNAGQIAGRLVAQLPRGAPAEVEASFRAMGLPVDDVLSLTDAKDTHGMTGDMRVSGSLRGHGRNPHGVYPSLDGKVEVLLQNGRIFKSNERVIWKIISLLNLPAVLQGKVDLEKEGLPYNTITGSVTVKNGVFETGDLIIDSPILKITAAGQYDLPTDRLDLATAVSPFGSYSQFLKAIPLFGRIFAGERKGLATAIFAVKGSIHSPEVTYLPVKSFASGLSGLAQLAVDVLVNSLTVPLDLIAPDQPNQEEPQPNLERESAPARS</sequence>
<dbReference type="GO" id="GO:0005886">
    <property type="term" value="C:plasma membrane"/>
    <property type="evidence" value="ECO:0007669"/>
    <property type="project" value="TreeGrafter"/>
</dbReference>
<dbReference type="STRING" id="1715989.NITINOP_2161"/>